<dbReference type="AlphaFoldDB" id="A0A1I1AFX8"/>
<protein>
    <submittedName>
        <fullName evidence="2">SdpI/YhfL protein family protein</fullName>
    </submittedName>
</protein>
<organism evidence="2 3">
    <name type="scientific">Acetitomaculum ruminis DSM 5522</name>
    <dbReference type="NCBI Taxonomy" id="1120918"/>
    <lineage>
        <taxon>Bacteria</taxon>
        <taxon>Bacillati</taxon>
        <taxon>Bacillota</taxon>
        <taxon>Clostridia</taxon>
        <taxon>Lachnospirales</taxon>
        <taxon>Lachnospiraceae</taxon>
        <taxon>Acetitomaculum</taxon>
    </lineage>
</organism>
<keyword evidence="3" id="KW-1185">Reference proteome</keyword>
<feature type="transmembrane region" description="Helical" evidence="1">
    <location>
        <begin position="6"/>
        <end position="26"/>
    </location>
</feature>
<feature type="transmembrane region" description="Helical" evidence="1">
    <location>
        <begin position="87"/>
        <end position="108"/>
    </location>
</feature>
<dbReference type="Pfam" id="PF13630">
    <property type="entry name" value="SdpI"/>
    <property type="match status" value="1"/>
</dbReference>
<gene>
    <name evidence="2" type="ORF">SAMN05216249_12425</name>
</gene>
<reference evidence="2 3" key="1">
    <citation type="submission" date="2016-10" db="EMBL/GenBank/DDBJ databases">
        <authorList>
            <person name="de Groot N.N."/>
        </authorList>
    </citation>
    <scope>NUCLEOTIDE SEQUENCE [LARGE SCALE GENOMIC DNA]</scope>
    <source>
        <strain evidence="2 3">DSM 5522</strain>
    </source>
</reference>
<evidence type="ECO:0000313" key="2">
    <source>
        <dbReference type="EMBL" id="SFB35390.1"/>
    </source>
</evidence>
<name>A0A1I1AFX8_9FIRM</name>
<dbReference type="EMBL" id="FOJY01000024">
    <property type="protein sequence ID" value="SFB35390.1"/>
    <property type="molecule type" value="Genomic_DNA"/>
</dbReference>
<feature type="transmembrane region" description="Helical" evidence="1">
    <location>
        <begin position="61"/>
        <end position="81"/>
    </location>
</feature>
<accession>A0A1I1AFX8</accession>
<keyword evidence="1" id="KW-0812">Transmembrane</keyword>
<evidence type="ECO:0000313" key="3">
    <source>
        <dbReference type="Proteomes" id="UP000198838"/>
    </source>
</evidence>
<dbReference type="InterPro" id="IPR025962">
    <property type="entry name" value="SdpI/YhfL"/>
</dbReference>
<evidence type="ECO:0000256" key="1">
    <source>
        <dbReference type="SAM" id="Phobius"/>
    </source>
</evidence>
<proteinExistence type="predicted"/>
<dbReference type="RefSeq" id="WP_177205688.1">
    <property type="nucleotide sequence ID" value="NZ_FOJY01000024.1"/>
</dbReference>
<dbReference type="STRING" id="1120918.SAMN05216249_12425"/>
<keyword evidence="1" id="KW-0472">Membrane</keyword>
<keyword evidence="1" id="KW-1133">Transmembrane helix</keyword>
<sequence length="125" mass="14570">MAFFIVMFICNMLIPLIMILCGYFMWKHPPKKINWAIGYRTKMSMKSKDTWKFAHDYCGRLWFKIGLILLIPTGIVQIPFIHSSDDVIGIMTLVIETVQIVFLFVSLIPVEIKLRKIFDGNGNRK</sequence>
<dbReference type="Proteomes" id="UP000198838">
    <property type="component" value="Unassembled WGS sequence"/>
</dbReference>